<gene>
    <name evidence="3" type="ORF">SAMN05444167_1385</name>
</gene>
<dbReference type="Proteomes" id="UP000182427">
    <property type="component" value="Chromosome I"/>
</dbReference>
<evidence type="ECO:0000313" key="4">
    <source>
        <dbReference type="Proteomes" id="UP000182427"/>
    </source>
</evidence>
<protein>
    <recommendedName>
        <fullName evidence="2">DUF418 domain-containing protein</fullName>
    </recommendedName>
</protein>
<dbReference type="InterPro" id="IPR007349">
    <property type="entry name" value="DUF418"/>
</dbReference>
<keyword evidence="4" id="KW-1185">Reference proteome</keyword>
<feature type="transmembrane region" description="Helical" evidence="1">
    <location>
        <begin position="274"/>
        <end position="294"/>
    </location>
</feature>
<name>A0A1G7IB31_9BACT</name>
<feature type="transmembrane region" description="Helical" evidence="1">
    <location>
        <begin position="416"/>
        <end position="437"/>
    </location>
</feature>
<keyword evidence="1" id="KW-0812">Transmembrane</keyword>
<reference evidence="4" key="1">
    <citation type="submission" date="2016-10" db="EMBL/GenBank/DDBJ databases">
        <authorList>
            <person name="Varghese N."/>
            <person name="Submissions S."/>
        </authorList>
    </citation>
    <scope>NUCLEOTIDE SEQUENCE [LARGE SCALE GENOMIC DNA]</scope>
    <source>
        <strain evidence="4">GAS232</strain>
    </source>
</reference>
<feature type="transmembrane region" description="Helical" evidence="1">
    <location>
        <begin position="43"/>
        <end position="64"/>
    </location>
</feature>
<dbReference type="AlphaFoldDB" id="A0A1G7IB31"/>
<dbReference type="PANTHER" id="PTHR30590:SF2">
    <property type="entry name" value="INNER MEMBRANE PROTEIN"/>
    <property type="match status" value="1"/>
</dbReference>
<feature type="transmembrane region" description="Helical" evidence="1">
    <location>
        <begin position="182"/>
        <end position="205"/>
    </location>
</feature>
<evidence type="ECO:0000313" key="3">
    <source>
        <dbReference type="EMBL" id="SDF09967.1"/>
    </source>
</evidence>
<proteinExistence type="predicted"/>
<feature type="transmembrane region" description="Helical" evidence="1">
    <location>
        <begin position="138"/>
        <end position="162"/>
    </location>
</feature>
<keyword evidence="1" id="KW-0472">Membrane</keyword>
<dbReference type="RefSeq" id="WP_172838173.1">
    <property type="nucleotide sequence ID" value="NZ_LT629690.1"/>
</dbReference>
<evidence type="ECO:0000259" key="2">
    <source>
        <dbReference type="Pfam" id="PF04235"/>
    </source>
</evidence>
<keyword evidence="1" id="KW-1133">Transmembrane helix</keyword>
<feature type="domain" description="DUF418" evidence="2">
    <location>
        <begin position="292"/>
        <end position="453"/>
    </location>
</feature>
<feature type="transmembrane region" description="Helical" evidence="1">
    <location>
        <begin position="342"/>
        <end position="366"/>
    </location>
</feature>
<feature type="transmembrane region" description="Helical" evidence="1">
    <location>
        <begin position="386"/>
        <end position="404"/>
    </location>
</feature>
<dbReference type="PANTHER" id="PTHR30590">
    <property type="entry name" value="INNER MEMBRANE PROTEIN"/>
    <property type="match status" value="1"/>
</dbReference>
<feature type="transmembrane region" description="Helical" evidence="1">
    <location>
        <begin position="306"/>
        <end position="330"/>
    </location>
</feature>
<dbReference type="Pfam" id="PF04235">
    <property type="entry name" value="DUF418"/>
    <property type="match status" value="1"/>
</dbReference>
<organism evidence="3 4">
    <name type="scientific">Terriglobus roseus</name>
    <dbReference type="NCBI Taxonomy" id="392734"/>
    <lineage>
        <taxon>Bacteria</taxon>
        <taxon>Pseudomonadati</taxon>
        <taxon>Acidobacteriota</taxon>
        <taxon>Terriglobia</taxon>
        <taxon>Terriglobales</taxon>
        <taxon>Acidobacteriaceae</taxon>
        <taxon>Terriglobus</taxon>
    </lineage>
</organism>
<dbReference type="EMBL" id="LT629690">
    <property type="protein sequence ID" value="SDF09967.1"/>
    <property type="molecule type" value="Genomic_DNA"/>
</dbReference>
<dbReference type="InterPro" id="IPR052529">
    <property type="entry name" value="Bact_Transport_Assoc"/>
</dbReference>
<sequence>MATSSLAFDESALPAGVAEELAGPPEPSLGPVSRQERIGALDVLRGFSLMGILIMNVTDFAYGYTNYLVPLSMLSPVFNGPHAKANTVAWMLRWVLAEGKMRAMFSMLFGAGAVLLTERAERRGGGDRVADIYLRRNMWLVLFGMLHALLIWNGDILFWYGITGLIFLYPMRHLKSKTLRRTAGWLLLVWVLAAGIGRSVGAYYTNKGGVDAIAKVHAGKTLTEKERKDIVEKVSQDKDWSRLRVDTEKDIADHKSYAKALAADAKDAIKSEQAIQFAFPDVLIFMLLGMALYKNGFLTGEQPTKVYVWTAVIGYAISLPLGAAGAIIAWKSGFEIVKSTIWLFAPYDVCRVSGALANAALILLIVRAGALRWATKAVANVGQMALSNYLATSVICRFLFVWGPTHWYGYMTYYKVYYVMAGVWAFNLIFSAIWLRYFQFGPVEWAWRSLTYWHRQPMKLRVASAETAAA</sequence>
<accession>A0A1G7IB31</accession>
<evidence type="ECO:0000256" key="1">
    <source>
        <dbReference type="SAM" id="Phobius"/>
    </source>
</evidence>